<name>A0A0H3UAX0_9BACT</name>
<reference evidence="5" key="1">
    <citation type="submission" date="2013-08" db="EMBL/GenBank/DDBJ databases">
        <title>Comparison of modified E. coli strains.</title>
        <authorList>
            <person name="Juergensen J."/>
            <person name="Bonge A."/>
            <person name="Streit W.R."/>
        </authorList>
    </citation>
    <scope>NUCLEOTIDE SEQUENCE</scope>
</reference>
<proteinExistence type="predicted"/>
<evidence type="ECO:0000256" key="1">
    <source>
        <dbReference type="SAM" id="Coils"/>
    </source>
</evidence>
<dbReference type="EMBL" id="KF540252">
    <property type="protein sequence ID" value="AIF26912.1"/>
    <property type="molecule type" value="Genomic_DNA"/>
</dbReference>
<evidence type="ECO:0000313" key="5">
    <source>
        <dbReference type="EMBL" id="AIF26912.1"/>
    </source>
</evidence>
<evidence type="ECO:0000256" key="2">
    <source>
        <dbReference type="SAM" id="Phobius"/>
    </source>
</evidence>
<feature type="transmembrane region" description="Helical" evidence="2">
    <location>
        <begin position="333"/>
        <end position="356"/>
    </location>
</feature>
<feature type="coiled-coil region" evidence="1">
    <location>
        <begin position="366"/>
        <end position="407"/>
    </location>
</feature>
<keyword evidence="2" id="KW-0812">Transmembrane</keyword>
<protein>
    <recommendedName>
        <fullName evidence="4">DUF6377 domain-containing protein</fullName>
    </recommendedName>
</protein>
<dbReference type="Pfam" id="PF19904">
    <property type="entry name" value="DUF6377"/>
    <property type="match status" value="1"/>
</dbReference>
<keyword evidence="1" id="KW-0175">Coiled coil</keyword>
<organism evidence="5">
    <name type="scientific">uncultured bacterium fosmid pJB154B8_contig II</name>
    <dbReference type="NCBI Taxonomy" id="1478053"/>
    <lineage>
        <taxon>Bacteria</taxon>
        <taxon>environmental samples</taxon>
    </lineage>
</organism>
<keyword evidence="3" id="KW-0732">Signal</keyword>
<feature type="chain" id="PRO_5005202764" description="DUF6377 domain-containing protein" evidence="3">
    <location>
        <begin position="21"/>
        <end position="567"/>
    </location>
</feature>
<sequence length="567" mass="65770">MKTPYLFILLFLLSVGKSMAFSYSSQTEEELKSLDEVILQRHVYDAMKRQRLEELQKQRANQRTPHEIISFNTMLYNECYVFDSDLAMTVIEETLDVARQLEDKSLVAEWTIRQSFVLSATGLLKEALDAIETVKIAELPNSIKIAYYSQMTYLYSHFGQYTGEGELQNHYKVLEHLYNDSIQQIITPDDPQFLWHDVWYRINSGQSETTREQLRIKVDLSSLNNRDDAMAAYALATIYRSFDQSDLMIKYLALSGISDLHCSNKDIASLQELSEILLEMGDITRAYTYMNVCLQTSQEYHNRVRAVSIARVHEKILAKFLERDEQQTQKLRWAIYTLIFFVVLLVVAIAWIVAMLMRLNRGHKKLEAVNLELKKSRSELALANNSLKEANESLKSVNEKMQLANTQLKESNLVKEEYVGYVFSICSNYISKLEEYRKDINRKAKAKMLNEILATTEKQTLVQEELKEFYQNFDAIFLHIYPNFIEEFNSLLAPEESIFPRNGELLNTDLRIYALVRLGITDSVKISEFLHCSPQTVYNNRLKVRNKAIVPKESFVEAVRKLGNATD</sequence>
<accession>A0A0H3UAX0</accession>
<dbReference type="InterPro" id="IPR045957">
    <property type="entry name" value="DUF6377"/>
</dbReference>
<keyword evidence="2" id="KW-1133">Transmembrane helix</keyword>
<evidence type="ECO:0000259" key="4">
    <source>
        <dbReference type="Pfam" id="PF19904"/>
    </source>
</evidence>
<dbReference type="AlphaFoldDB" id="A0A0H3UAX0"/>
<keyword evidence="2" id="KW-0472">Membrane</keyword>
<feature type="signal peptide" evidence="3">
    <location>
        <begin position="1"/>
        <end position="20"/>
    </location>
</feature>
<feature type="domain" description="DUF6377" evidence="4">
    <location>
        <begin position="259"/>
        <end position="527"/>
    </location>
</feature>
<evidence type="ECO:0000256" key="3">
    <source>
        <dbReference type="SAM" id="SignalP"/>
    </source>
</evidence>